<feature type="chain" id="PRO_5001517805" evidence="1">
    <location>
        <begin position="21"/>
        <end position="102"/>
    </location>
</feature>
<accession>A0A023FZ32</accession>
<dbReference type="EMBL" id="GBBL01000184">
    <property type="protein sequence ID" value="JAC27136.1"/>
    <property type="molecule type" value="mRNA"/>
</dbReference>
<keyword evidence="1" id="KW-0732">Signal</keyword>
<sequence>MHLCRCMCVVWGLLLPRIFTLENLCTVTAVLDKFGTCPHCLDLFRADCVCGPLAFCLRWSATVAPGLEPACGQRPSIVPVGRRAAARVCVRVLLCWKAGSSG</sequence>
<feature type="signal peptide" evidence="1">
    <location>
        <begin position="1"/>
        <end position="20"/>
    </location>
</feature>
<name>A0A023FZ32_AMBPA</name>
<evidence type="ECO:0000313" key="2">
    <source>
        <dbReference type="EMBL" id="JAC27136.1"/>
    </source>
</evidence>
<evidence type="ECO:0000256" key="1">
    <source>
        <dbReference type="SAM" id="SignalP"/>
    </source>
</evidence>
<organism evidence="2">
    <name type="scientific">Amblyomma parvum</name>
    <name type="common">South American tick</name>
    <dbReference type="NCBI Taxonomy" id="251391"/>
    <lineage>
        <taxon>Eukaryota</taxon>
        <taxon>Metazoa</taxon>
        <taxon>Ecdysozoa</taxon>
        <taxon>Arthropoda</taxon>
        <taxon>Chelicerata</taxon>
        <taxon>Arachnida</taxon>
        <taxon>Acari</taxon>
        <taxon>Parasitiformes</taxon>
        <taxon>Ixodida</taxon>
        <taxon>Ixodoidea</taxon>
        <taxon>Ixodidae</taxon>
        <taxon>Amblyomminae</taxon>
        <taxon>Amblyomma</taxon>
    </lineage>
</organism>
<proteinExistence type="evidence at transcript level"/>
<protein>
    <submittedName>
        <fullName evidence="2">Putative secreted protein</fullName>
    </submittedName>
</protein>
<reference evidence="2" key="1">
    <citation type="submission" date="2014-03" db="EMBL/GenBank/DDBJ databases">
        <title>The sialotranscriptome of Amblyomma triste, Amblyomma parvum and Amblyomma cajennense ticks, uncovered by 454-based RNA-seq.</title>
        <authorList>
            <person name="Garcia G.R."/>
            <person name="Gardinassi L.G."/>
            <person name="Ribeiro J.M."/>
            <person name="Anatrielo E."/>
            <person name="Ferreira B.R."/>
            <person name="Moreira H.N."/>
            <person name="Mafra C."/>
            <person name="Olegario M.M."/>
            <person name="Szabo P.J."/>
            <person name="Miranda-Santos I.K."/>
            <person name="Maruyama S.R."/>
        </authorList>
    </citation>
    <scope>NUCLEOTIDE SEQUENCE</scope>
    <source>
        <strain evidence="2">Araguapaz</strain>
        <tissue evidence="2">Salivary glands</tissue>
    </source>
</reference>
<dbReference type="AlphaFoldDB" id="A0A023FZ32"/>